<feature type="transmembrane region" description="Helical" evidence="1">
    <location>
        <begin position="161"/>
        <end position="180"/>
    </location>
</feature>
<feature type="transmembrane region" description="Helical" evidence="1">
    <location>
        <begin position="80"/>
        <end position="100"/>
    </location>
</feature>
<dbReference type="HOGENOM" id="CLU_730992_0_0_0"/>
<name>I0ILB7_LEPFC</name>
<dbReference type="Gene3D" id="3.30.70.270">
    <property type="match status" value="1"/>
</dbReference>
<dbReference type="InterPro" id="IPR052163">
    <property type="entry name" value="DGC-Regulatory_Protein"/>
</dbReference>
<dbReference type="PANTHER" id="PTHR46663">
    <property type="entry name" value="DIGUANYLATE CYCLASE DGCT-RELATED"/>
    <property type="match status" value="1"/>
</dbReference>
<feature type="transmembrane region" description="Helical" evidence="1">
    <location>
        <begin position="112"/>
        <end position="131"/>
    </location>
</feature>
<dbReference type="PATRIC" id="fig|1162668.3.peg.400"/>
<dbReference type="AlphaFoldDB" id="I0ILB7"/>
<evidence type="ECO:0000313" key="3">
    <source>
        <dbReference type="EMBL" id="BAM06066.1"/>
    </source>
</evidence>
<feature type="transmembrane region" description="Helical" evidence="1">
    <location>
        <begin position="186"/>
        <end position="208"/>
    </location>
</feature>
<dbReference type="OrthoDB" id="73375at2"/>
<dbReference type="NCBIfam" id="TIGR00254">
    <property type="entry name" value="GGDEF"/>
    <property type="match status" value="1"/>
</dbReference>
<dbReference type="InterPro" id="IPR043128">
    <property type="entry name" value="Rev_trsase/Diguanyl_cyclase"/>
</dbReference>
<dbReference type="RefSeq" id="WP_014448559.1">
    <property type="nucleotide sequence ID" value="NC_017094.1"/>
</dbReference>
<dbReference type="SUPFAM" id="SSF55073">
    <property type="entry name" value="Nucleotide cyclase"/>
    <property type="match status" value="1"/>
</dbReference>
<reference evidence="4" key="2">
    <citation type="submission" date="2012-03" db="EMBL/GenBank/DDBJ databases">
        <title>The complete genome sequence of the pioneer microbe on fresh volcanic deposit, Leptospirillum ferrooxidans strain C2-3.</title>
        <authorList>
            <person name="Fujimura R."/>
            <person name="Sato Y."/>
            <person name="Nishizawa T."/>
            <person name="Nanba K."/>
            <person name="Oshima K."/>
            <person name="Hattori M."/>
            <person name="Kamijo T."/>
            <person name="Ohta H."/>
        </authorList>
    </citation>
    <scope>NUCLEOTIDE SEQUENCE [LARGE SCALE GENOMIC DNA]</scope>
    <source>
        <strain evidence="4">C2-3</strain>
    </source>
</reference>
<dbReference type="CDD" id="cd01949">
    <property type="entry name" value="GGDEF"/>
    <property type="match status" value="1"/>
</dbReference>
<evidence type="ECO:0000313" key="4">
    <source>
        <dbReference type="Proteomes" id="UP000007382"/>
    </source>
</evidence>
<accession>I0ILB7</accession>
<protein>
    <submittedName>
        <fullName evidence="3">Putative diguanylate cyclase</fullName>
    </submittedName>
</protein>
<organism evidence="3 4">
    <name type="scientific">Leptospirillum ferrooxidans (strain C2-3)</name>
    <dbReference type="NCBI Taxonomy" id="1162668"/>
    <lineage>
        <taxon>Bacteria</taxon>
        <taxon>Pseudomonadati</taxon>
        <taxon>Nitrospirota</taxon>
        <taxon>Nitrospiria</taxon>
        <taxon>Nitrospirales</taxon>
        <taxon>Nitrospiraceae</taxon>
        <taxon>Leptospirillum</taxon>
    </lineage>
</organism>
<dbReference type="InterPro" id="IPR000160">
    <property type="entry name" value="GGDEF_dom"/>
</dbReference>
<keyword evidence="1" id="KW-0472">Membrane</keyword>
<dbReference type="PROSITE" id="PS50887">
    <property type="entry name" value="GGDEF"/>
    <property type="match status" value="1"/>
</dbReference>
<dbReference type="Proteomes" id="UP000007382">
    <property type="component" value="Chromosome"/>
</dbReference>
<reference evidence="3 4" key="1">
    <citation type="journal article" date="2012" name="J. Bacteriol.">
        <title>Complete Genome Sequence of Leptospirillum ferrooxidans Strain C2-3, Isolated from a Fresh Volcanic Ash Deposit on the Island of Miyake, Japan.</title>
        <authorList>
            <person name="Fujimura R."/>
            <person name="Sato Y."/>
            <person name="Nishizawa T."/>
            <person name="Oshima K."/>
            <person name="Kim S.-W."/>
            <person name="Hattori M."/>
            <person name="Kamijo T."/>
            <person name="Ohta H."/>
        </authorList>
    </citation>
    <scope>NUCLEOTIDE SEQUENCE [LARGE SCALE GENOMIC DNA]</scope>
    <source>
        <strain evidence="3 4">C2-3</strain>
    </source>
</reference>
<dbReference type="PANTHER" id="PTHR46663:SF2">
    <property type="entry name" value="GGDEF DOMAIN-CONTAINING PROTEIN"/>
    <property type="match status" value="1"/>
</dbReference>
<dbReference type="eggNOG" id="COG2199">
    <property type="taxonomic scope" value="Bacteria"/>
</dbReference>
<feature type="domain" description="GGDEF" evidence="2">
    <location>
        <begin position="263"/>
        <end position="398"/>
    </location>
</feature>
<dbReference type="SMART" id="SM00267">
    <property type="entry name" value="GGDEF"/>
    <property type="match status" value="1"/>
</dbReference>
<dbReference type="KEGG" id="lfc:LFE_0344"/>
<evidence type="ECO:0000256" key="1">
    <source>
        <dbReference type="SAM" id="Phobius"/>
    </source>
</evidence>
<gene>
    <name evidence="3" type="ordered locus">LFE_0344</name>
</gene>
<keyword evidence="1" id="KW-0812">Transmembrane</keyword>
<dbReference type="InterPro" id="IPR029787">
    <property type="entry name" value="Nucleotide_cyclase"/>
</dbReference>
<dbReference type="STRING" id="1162668.LFE_0344"/>
<feature type="transmembrane region" description="Helical" evidence="1">
    <location>
        <begin position="54"/>
        <end position="74"/>
    </location>
</feature>
<feature type="transmembrane region" description="Helical" evidence="1">
    <location>
        <begin position="137"/>
        <end position="154"/>
    </location>
</feature>
<keyword evidence="1" id="KW-1133">Transmembrane helix</keyword>
<evidence type="ECO:0000259" key="2">
    <source>
        <dbReference type="PROSITE" id="PS50887"/>
    </source>
</evidence>
<proteinExistence type="predicted"/>
<sequence length="402" mass="46410">MQDNDDLNPKIEEKSRQQIQRGELHPLTLSFFNPLLERSYQDAIVPRLKIQSRWAILIGVFIYVVSGGIDPWVIPPDDRYFLWLVRGMVILVGAWAIFLTYRPTFQKSHAPILSLTAFAAGAFFLLAMNHVPSSSEQIYYVGIILITFWTYNSIGLRFYHAVRLNIFFILSYFLLLTVHFRYPPHIIFYHLFFILAANIIGGITGYIMERQRRKLFIREYELDEERNHQLLRSLHDRLTGLPNRELLDDRIEQAIIHSRQSGFDAAGLYIDIDGFKMINDTWGHEVGDWILLRTSERIHAILQVEDTLSRLGGDEFFILLQKVSSEEEPILLAKKLLRVLEAPFSHPEIPETLSISASIGICLFPFHECSTKTIIHAADQAMYQVKKSGKNDYQVAIRADAS</sequence>
<dbReference type="EMBL" id="AP012342">
    <property type="protein sequence ID" value="BAM06066.1"/>
    <property type="molecule type" value="Genomic_DNA"/>
</dbReference>
<keyword evidence="4" id="KW-1185">Reference proteome</keyword>
<dbReference type="Pfam" id="PF00990">
    <property type="entry name" value="GGDEF"/>
    <property type="match status" value="1"/>
</dbReference>